<gene>
    <name evidence="1" type="ordered locus">Aaci_0684</name>
</gene>
<sequence length="35" mass="3589">MGAAADIGEVAPARTLVLNASCDCPGTLIMPRSMR</sequence>
<dbReference type="Proteomes" id="UP000001917">
    <property type="component" value="Chromosome"/>
</dbReference>
<keyword evidence="2" id="KW-1185">Reference proteome</keyword>
<dbReference type="STRING" id="521098.Aaci_0684"/>
<reference evidence="2" key="1">
    <citation type="submission" date="2009-09" db="EMBL/GenBank/DDBJ databases">
        <title>The complete chromosome of Alicyclobacillus acidocaldarius subsp. acidocaldarius DSM 446.</title>
        <authorList>
            <consortium name="US DOE Joint Genome Institute (JGI-PGF)"/>
            <person name="Lucas S."/>
            <person name="Copeland A."/>
            <person name="Lapidus A."/>
            <person name="Glavina del Rio T."/>
            <person name="Dalin E."/>
            <person name="Tice H."/>
            <person name="Bruce D."/>
            <person name="Goodwin L."/>
            <person name="Pitluck S."/>
            <person name="Kyrpides N."/>
            <person name="Mavromatis K."/>
            <person name="Ivanova N."/>
            <person name="Ovchinnikova G."/>
            <person name="Chertkov O."/>
            <person name="Sims D."/>
            <person name="Brettin T."/>
            <person name="Detter J.C."/>
            <person name="Han C."/>
            <person name="Larimer F."/>
            <person name="Land M."/>
            <person name="Hauser L."/>
            <person name="Markowitz V."/>
            <person name="Cheng J.-F."/>
            <person name="Hugenholtz P."/>
            <person name="Woyke T."/>
            <person name="Wu D."/>
            <person name="Pukall R."/>
            <person name="Klenk H.-P."/>
            <person name="Eisen J.A."/>
        </authorList>
    </citation>
    <scope>NUCLEOTIDE SEQUENCE [LARGE SCALE GENOMIC DNA]</scope>
    <source>
        <strain evidence="2">ATCC 27009 / DSM 446 / BCRC 14685 / JCM 5260 / KCTC 1825 / NBRC 15652 / NCIMB 11725 / NRRL B-14509 / 104-IA</strain>
    </source>
</reference>
<evidence type="ECO:0000313" key="2">
    <source>
        <dbReference type="Proteomes" id="UP000001917"/>
    </source>
</evidence>
<accession>C8WTI9</accession>
<reference evidence="1 2" key="2">
    <citation type="journal article" date="2010" name="Stand. Genomic Sci.">
        <title>Complete genome sequence of Alicyclobacillus acidocaldarius type strain (104-IA).</title>
        <authorList>
            <person name="Mavromatis K."/>
            <person name="Sikorski J."/>
            <person name="Lapidus A."/>
            <person name="Glavina Del Rio T."/>
            <person name="Copeland A."/>
            <person name="Tice H."/>
            <person name="Cheng J.F."/>
            <person name="Lucas S."/>
            <person name="Chen F."/>
            <person name="Nolan M."/>
            <person name="Bruce D."/>
            <person name="Goodwin L."/>
            <person name="Pitluck S."/>
            <person name="Ivanova N."/>
            <person name="Ovchinnikova G."/>
            <person name="Pati A."/>
            <person name="Chen A."/>
            <person name="Palaniappan K."/>
            <person name="Land M."/>
            <person name="Hauser L."/>
            <person name="Chang Y.J."/>
            <person name="Jeffries C.D."/>
            <person name="Chain P."/>
            <person name="Meincke L."/>
            <person name="Sims D."/>
            <person name="Chertkov O."/>
            <person name="Han C."/>
            <person name="Brettin T."/>
            <person name="Detter J.C."/>
            <person name="Wahrenburg C."/>
            <person name="Rohde M."/>
            <person name="Pukall R."/>
            <person name="Goker M."/>
            <person name="Bristow J."/>
            <person name="Eisen J.A."/>
            <person name="Markowitz V."/>
            <person name="Hugenholtz P."/>
            <person name="Klenk H.P."/>
            <person name="Kyrpides N.C."/>
        </authorList>
    </citation>
    <scope>NUCLEOTIDE SEQUENCE [LARGE SCALE GENOMIC DNA]</scope>
    <source>
        <strain evidence="2">ATCC 27009 / DSM 446 / BCRC 14685 / JCM 5260 / KCTC 1825 / NBRC 15652 / NCIMB 11725 / NRRL B-14509 / 104-IA</strain>
    </source>
</reference>
<name>C8WTI9_ALIAD</name>
<dbReference type="HOGENOM" id="CLU_3362818_0_0_9"/>
<proteinExistence type="predicted"/>
<evidence type="ECO:0000313" key="1">
    <source>
        <dbReference type="EMBL" id="ACV57731.1"/>
    </source>
</evidence>
<dbReference type="AlphaFoldDB" id="C8WTI9"/>
<dbReference type="KEGG" id="aac:Aaci_0684"/>
<dbReference type="EMBL" id="CP001727">
    <property type="protein sequence ID" value="ACV57731.1"/>
    <property type="molecule type" value="Genomic_DNA"/>
</dbReference>
<organism evidence="1 2">
    <name type="scientific">Alicyclobacillus acidocaldarius subsp. acidocaldarius (strain ATCC 27009 / DSM 446 / BCRC 14685 / JCM 5260 / KCTC 1825 / NBRC 15652 / NCIMB 11725 / NRRL B-14509 / 104-IA)</name>
    <name type="common">Bacillus acidocaldarius</name>
    <dbReference type="NCBI Taxonomy" id="521098"/>
    <lineage>
        <taxon>Bacteria</taxon>
        <taxon>Bacillati</taxon>
        <taxon>Bacillota</taxon>
        <taxon>Bacilli</taxon>
        <taxon>Bacillales</taxon>
        <taxon>Alicyclobacillaceae</taxon>
        <taxon>Alicyclobacillus</taxon>
    </lineage>
</organism>
<protein>
    <submittedName>
        <fullName evidence="1">Uncharacterized protein</fullName>
    </submittedName>
</protein>